<dbReference type="InterPro" id="IPR043472">
    <property type="entry name" value="Macro_dom-like"/>
</dbReference>
<comment type="caution">
    <text evidence="2">The sequence shown here is derived from an EMBL/GenBank/DDBJ whole genome shotgun (WGS) entry which is preliminary data.</text>
</comment>
<dbReference type="PANTHER" id="PTHR11106">
    <property type="entry name" value="GANGLIOSIDE INDUCED DIFFERENTIATION ASSOCIATED PROTEIN 2-RELATED"/>
    <property type="match status" value="1"/>
</dbReference>
<accession>W2WLR0</accession>
<gene>
    <name evidence="2" type="ORF">F441_13193</name>
</gene>
<reference evidence="2 3" key="1">
    <citation type="submission" date="2013-11" db="EMBL/GenBank/DDBJ databases">
        <title>The Genome Sequence of Phytophthora parasitica CJ01A1.</title>
        <authorList>
            <consortium name="The Broad Institute Genomics Platform"/>
            <person name="Russ C."/>
            <person name="Tyler B."/>
            <person name="Panabieres F."/>
            <person name="Shan W."/>
            <person name="Tripathy S."/>
            <person name="Grunwald N."/>
            <person name="Machado M."/>
            <person name="Johnson C.S."/>
            <person name="Walker B."/>
            <person name="Young S.K."/>
            <person name="Zeng Q."/>
            <person name="Gargeya S."/>
            <person name="Fitzgerald M."/>
            <person name="Haas B."/>
            <person name="Abouelleil A."/>
            <person name="Allen A.W."/>
            <person name="Alvarado L."/>
            <person name="Arachchi H.M."/>
            <person name="Berlin A.M."/>
            <person name="Chapman S.B."/>
            <person name="Gainer-Dewar J."/>
            <person name="Goldberg J."/>
            <person name="Griggs A."/>
            <person name="Gujja S."/>
            <person name="Hansen M."/>
            <person name="Howarth C."/>
            <person name="Imamovic A."/>
            <person name="Ireland A."/>
            <person name="Larimer J."/>
            <person name="McCowan C."/>
            <person name="Murphy C."/>
            <person name="Pearson M."/>
            <person name="Poon T.W."/>
            <person name="Priest M."/>
            <person name="Roberts A."/>
            <person name="Saif S."/>
            <person name="Shea T."/>
            <person name="Sisk P."/>
            <person name="Sykes S."/>
            <person name="Wortman J."/>
            <person name="Nusbaum C."/>
            <person name="Birren B."/>
        </authorList>
    </citation>
    <scope>NUCLEOTIDE SEQUENCE [LARGE SCALE GENOMIC DNA]</scope>
    <source>
        <strain evidence="2 3">CJ01A1</strain>
    </source>
</reference>
<evidence type="ECO:0000313" key="2">
    <source>
        <dbReference type="EMBL" id="ETP11277.1"/>
    </source>
</evidence>
<dbReference type="SUPFAM" id="SSF52949">
    <property type="entry name" value="Macro domain-like"/>
    <property type="match status" value="1"/>
</dbReference>
<dbReference type="Gene3D" id="3.40.220.10">
    <property type="entry name" value="Leucine Aminopeptidase, subunit E, domain 1"/>
    <property type="match status" value="1"/>
</dbReference>
<protein>
    <recommendedName>
        <fullName evidence="1">Macro domain-containing protein</fullName>
    </recommendedName>
</protein>
<dbReference type="SMART" id="SM00506">
    <property type="entry name" value="A1pp"/>
    <property type="match status" value="1"/>
</dbReference>
<dbReference type="PROSITE" id="PS51154">
    <property type="entry name" value="MACRO"/>
    <property type="match status" value="1"/>
</dbReference>
<organism evidence="2 3">
    <name type="scientific">Phytophthora nicotianae CJ01A1</name>
    <dbReference type="NCBI Taxonomy" id="1317063"/>
    <lineage>
        <taxon>Eukaryota</taxon>
        <taxon>Sar</taxon>
        <taxon>Stramenopiles</taxon>
        <taxon>Oomycota</taxon>
        <taxon>Peronosporomycetes</taxon>
        <taxon>Peronosporales</taxon>
        <taxon>Peronosporaceae</taxon>
        <taxon>Phytophthora</taxon>
    </lineage>
</organism>
<dbReference type="PANTHER" id="PTHR11106:SF27">
    <property type="entry name" value="MACRO DOMAIN-CONTAINING PROTEIN"/>
    <property type="match status" value="1"/>
</dbReference>
<dbReference type="OrthoDB" id="6133115at2759"/>
<evidence type="ECO:0000313" key="3">
    <source>
        <dbReference type="Proteomes" id="UP000018958"/>
    </source>
</evidence>
<dbReference type="Pfam" id="PF01661">
    <property type="entry name" value="Macro"/>
    <property type="match status" value="1"/>
</dbReference>
<evidence type="ECO:0000259" key="1">
    <source>
        <dbReference type="PROSITE" id="PS51154"/>
    </source>
</evidence>
<name>W2WLR0_PHYNI</name>
<sequence length="303" mass="33419">NPMPSHTSKGTDVWAVEGIARSIFFYLDLCSFDAVLHCIQIVPELRAYLKDRTLWAQLSKVHFGGRRAPELVVETTPGENRDWNWTSPERTCVELQEFLQSLDDRKRFAETVTVVAGDIQSVKDIDGQPLDGIAFPTNPHLTNHHVGAAAAVFARAGHGLDEFIRDPSFRGARPVGSVVVTPAFDTGVGKLIHCIGPSIHMENCYELLRATYRRALEAMEREGLQCVVMASISTGSLGIPSEEGGRVAMRAIQEFLVGTGWRGKLAVVCKEEHVLRAFTAGESAVLGSFNVIPRLPVYDQWLH</sequence>
<feature type="domain" description="Macro" evidence="1">
    <location>
        <begin position="99"/>
        <end position="286"/>
    </location>
</feature>
<proteinExistence type="predicted"/>
<dbReference type="Proteomes" id="UP000018958">
    <property type="component" value="Unassembled WGS sequence"/>
</dbReference>
<dbReference type="AlphaFoldDB" id="W2WLR0"/>
<feature type="non-terminal residue" evidence="2">
    <location>
        <position position="1"/>
    </location>
</feature>
<dbReference type="InterPro" id="IPR002589">
    <property type="entry name" value="Macro_dom"/>
</dbReference>
<dbReference type="EMBL" id="ANIX01002617">
    <property type="protein sequence ID" value="ETP11277.1"/>
    <property type="molecule type" value="Genomic_DNA"/>
</dbReference>